<reference evidence="1 2" key="1">
    <citation type="submission" date="2018-04" db="EMBL/GenBank/DDBJ databases">
        <title>Genomic Encyclopedia of Archaeal and Bacterial Type Strains, Phase II (KMG-II): from individual species to whole genera.</title>
        <authorList>
            <person name="Goeker M."/>
        </authorList>
    </citation>
    <scope>NUCLEOTIDE SEQUENCE [LARGE SCALE GENOMIC DNA]</scope>
    <source>
        <strain evidence="1 2">DSM 28823</strain>
    </source>
</reference>
<gene>
    <name evidence="1" type="ORF">C8N47_1039</name>
</gene>
<evidence type="ECO:0000313" key="2">
    <source>
        <dbReference type="Proteomes" id="UP000243525"/>
    </source>
</evidence>
<evidence type="ECO:0000313" key="1">
    <source>
        <dbReference type="EMBL" id="PTN09725.1"/>
    </source>
</evidence>
<dbReference type="AlphaFoldDB" id="A0A2T5C4C3"/>
<dbReference type="EMBL" id="QAAD01000003">
    <property type="protein sequence ID" value="PTN09725.1"/>
    <property type="molecule type" value="Genomic_DNA"/>
</dbReference>
<organism evidence="1 2">
    <name type="scientific">Mangrovibacterium marinum</name>
    <dbReference type="NCBI Taxonomy" id="1639118"/>
    <lineage>
        <taxon>Bacteria</taxon>
        <taxon>Pseudomonadati</taxon>
        <taxon>Bacteroidota</taxon>
        <taxon>Bacteroidia</taxon>
        <taxon>Marinilabiliales</taxon>
        <taxon>Prolixibacteraceae</taxon>
        <taxon>Mangrovibacterium</taxon>
    </lineage>
</organism>
<proteinExistence type="predicted"/>
<accession>A0A2T5C4C3</accession>
<name>A0A2T5C4C3_9BACT</name>
<dbReference type="Proteomes" id="UP000243525">
    <property type="component" value="Unassembled WGS sequence"/>
</dbReference>
<comment type="caution">
    <text evidence="1">The sequence shown here is derived from an EMBL/GenBank/DDBJ whole genome shotgun (WGS) entry which is preliminary data.</text>
</comment>
<sequence>MKLIFYARWKAMTAQSDRDWGISLSERAEMWSQVLILS</sequence>
<protein>
    <submittedName>
        <fullName evidence="1">Uncharacterized protein</fullName>
    </submittedName>
</protein>
<keyword evidence="2" id="KW-1185">Reference proteome</keyword>